<evidence type="ECO:0000313" key="8">
    <source>
        <dbReference type="Proteomes" id="UP000178892"/>
    </source>
</evidence>
<dbReference type="PANTHER" id="PTHR36174">
    <property type="entry name" value="LIPID II:GLYCINE GLYCYLTRANSFERASE"/>
    <property type="match status" value="1"/>
</dbReference>
<evidence type="ECO:0000256" key="6">
    <source>
        <dbReference type="ARBA" id="ARBA00023316"/>
    </source>
</evidence>
<keyword evidence="5" id="KW-0012">Acyltransferase</keyword>
<dbReference type="GO" id="GO:0071555">
    <property type="term" value="P:cell wall organization"/>
    <property type="evidence" value="ECO:0007669"/>
    <property type="project" value="UniProtKB-KW"/>
</dbReference>
<protein>
    <recommendedName>
        <fullName evidence="9">BioF2-like acetyltransferase domain-containing protein</fullName>
    </recommendedName>
</protein>
<dbReference type="EMBL" id="MFEL01000018">
    <property type="protein sequence ID" value="OGE80792.1"/>
    <property type="molecule type" value="Genomic_DNA"/>
</dbReference>
<accession>A0A1F5NTD3</accession>
<dbReference type="GO" id="GO:0008360">
    <property type="term" value="P:regulation of cell shape"/>
    <property type="evidence" value="ECO:0007669"/>
    <property type="project" value="UniProtKB-KW"/>
</dbReference>
<dbReference type="InterPro" id="IPR050644">
    <property type="entry name" value="PG_Glycine_Bridge_Synth"/>
</dbReference>
<dbReference type="GO" id="GO:0016755">
    <property type="term" value="F:aminoacyltransferase activity"/>
    <property type="evidence" value="ECO:0007669"/>
    <property type="project" value="InterPro"/>
</dbReference>
<evidence type="ECO:0000256" key="5">
    <source>
        <dbReference type="ARBA" id="ARBA00023315"/>
    </source>
</evidence>
<evidence type="ECO:0000256" key="3">
    <source>
        <dbReference type="ARBA" id="ARBA00022960"/>
    </source>
</evidence>
<dbReference type="Proteomes" id="UP000178892">
    <property type="component" value="Unassembled WGS sequence"/>
</dbReference>
<reference evidence="7 8" key="1">
    <citation type="journal article" date="2016" name="Nat. Commun.">
        <title>Thousands of microbial genomes shed light on interconnected biogeochemical processes in an aquifer system.</title>
        <authorList>
            <person name="Anantharaman K."/>
            <person name="Brown C.T."/>
            <person name="Hug L.A."/>
            <person name="Sharon I."/>
            <person name="Castelle C.J."/>
            <person name="Probst A.J."/>
            <person name="Thomas B.C."/>
            <person name="Singh A."/>
            <person name="Wilkins M.J."/>
            <person name="Karaoz U."/>
            <person name="Brodie E.L."/>
            <person name="Williams K.H."/>
            <person name="Hubbard S.S."/>
            <person name="Banfield J.F."/>
        </authorList>
    </citation>
    <scope>NUCLEOTIDE SEQUENCE [LARGE SCALE GENOMIC DNA]</scope>
</reference>
<dbReference type="SUPFAM" id="SSF55729">
    <property type="entry name" value="Acyl-CoA N-acyltransferases (Nat)"/>
    <property type="match status" value="2"/>
</dbReference>
<comment type="caution">
    <text evidence="7">The sequence shown here is derived from an EMBL/GenBank/DDBJ whole genome shotgun (WGS) entry which is preliminary data.</text>
</comment>
<keyword evidence="2" id="KW-0808">Transferase</keyword>
<dbReference type="PANTHER" id="PTHR36174:SF1">
    <property type="entry name" value="LIPID II:GLYCINE GLYCYLTRANSFERASE"/>
    <property type="match status" value="1"/>
</dbReference>
<dbReference type="STRING" id="1817825.A2720_04505"/>
<dbReference type="PROSITE" id="PS51191">
    <property type="entry name" value="FEMABX"/>
    <property type="match status" value="1"/>
</dbReference>
<keyword evidence="6" id="KW-0961">Cell wall biogenesis/degradation</keyword>
<organism evidence="7 8">
    <name type="scientific">Candidatus Doudnabacteria bacterium RIFCSPHIGHO2_01_FULL_46_24</name>
    <dbReference type="NCBI Taxonomy" id="1817825"/>
    <lineage>
        <taxon>Bacteria</taxon>
        <taxon>Candidatus Doudnaibacteriota</taxon>
    </lineage>
</organism>
<name>A0A1F5NTD3_9BACT</name>
<dbReference type="AlphaFoldDB" id="A0A1F5NTD3"/>
<dbReference type="Pfam" id="PF02388">
    <property type="entry name" value="FemAB"/>
    <property type="match status" value="2"/>
</dbReference>
<proteinExistence type="inferred from homology"/>
<keyword evidence="3" id="KW-0133">Cell shape</keyword>
<dbReference type="InterPro" id="IPR003447">
    <property type="entry name" value="FEMABX"/>
</dbReference>
<sequence>MISSLTQEQWDAKVVELGGSILQSWAWGQFQESFGYRLHRFSSDQFMAQALEIALPLNKKYAYCPRGPLGDAQAALADLKSLSEDTSIVFSRVEPNEKLNLPSSPKETQPSHNWMLSLDKSDEEILMRMKPKTRYNINLAQRKGVTVREGSKQDLIVAYRLFLETAGRNKFQLHPQNYYWQMHEHLSPKFLKLQVAEYKGQPLAAMLLTLFGSTAAYVHGGSSWQMKDAMAPYLLHWEAIRLAKRLGLATYDFGGIAVQTQSGRASPIKDGREPTGSWAGITRFKKSFGGFEVVYPGSFDLVFSPVWYNVYKQARLVRKLLRQ</sequence>
<dbReference type="InterPro" id="IPR016181">
    <property type="entry name" value="Acyl_CoA_acyltransferase"/>
</dbReference>
<gene>
    <name evidence="7" type="ORF">A2720_04505</name>
</gene>
<keyword evidence="4" id="KW-0573">Peptidoglycan synthesis</keyword>
<evidence type="ECO:0000256" key="4">
    <source>
        <dbReference type="ARBA" id="ARBA00022984"/>
    </source>
</evidence>
<evidence type="ECO:0000256" key="1">
    <source>
        <dbReference type="ARBA" id="ARBA00009943"/>
    </source>
</evidence>
<comment type="similarity">
    <text evidence="1">Belongs to the FemABX family.</text>
</comment>
<evidence type="ECO:0000313" key="7">
    <source>
        <dbReference type="EMBL" id="OGE80792.1"/>
    </source>
</evidence>
<evidence type="ECO:0008006" key="9">
    <source>
        <dbReference type="Google" id="ProtNLM"/>
    </source>
</evidence>
<dbReference type="Gene3D" id="3.40.630.30">
    <property type="match status" value="2"/>
</dbReference>
<evidence type="ECO:0000256" key="2">
    <source>
        <dbReference type="ARBA" id="ARBA00022679"/>
    </source>
</evidence>
<dbReference type="GO" id="GO:0009252">
    <property type="term" value="P:peptidoglycan biosynthetic process"/>
    <property type="evidence" value="ECO:0007669"/>
    <property type="project" value="UniProtKB-KW"/>
</dbReference>